<evidence type="ECO:0000313" key="2">
    <source>
        <dbReference type="Proteomes" id="UP000000305"/>
    </source>
</evidence>
<dbReference type="EMBL" id="GL732546">
    <property type="protein sequence ID" value="EFX80609.1"/>
    <property type="molecule type" value="Genomic_DNA"/>
</dbReference>
<proteinExistence type="predicted"/>
<reference evidence="1 2" key="1">
    <citation type="journal article" date="2011" name="Science">
        <title>The ecoresponsive genome of Daphnia pulex.</title>
        <authorList>
            <person name="Colbourne J.K."/>
            <person name="Pfrender M.E."/>
            <person name="Gilbert D."/>
            <person name="Thomas W.K."/>
            <person name="Tucker A."/>
            <person name="Oakley T.H."/>
            <person name="Tokishita S."/>
            <person name="Aerts A."/>
            <person name="Arnold G.J."/>
            <person name="Basu M.K."/>
            <person name="Bauer D.J."/>
            <person name="Caceres C.E."/>
            <person name="Carmel L."/>
            <person name="Casola C."/>
            <person name="Choi J.H."/>
            <person name="Detter J.C."/>
            <person name="Dong Q."/>
            <person name="Dusheyko S."/>
            <person name="Eads B.D."/>
            <person name="Frohlich T."/>
            <person name="Geiler-Samerotte K.A."/>
            <person name="Gerlach D."/>
            <person name="Hatcher P."/>
            <person name="Jogdeo S."/>
            <person name="Krijgsveld J."/>
            <person name="Kriventseva E.V."/>
            <person name="Kultz D."/>
            <person name="Laforsch C."/>
            <person name="Lindquist E."/>
            <person name="Lopez J."/>
            <person name="Manak J.R."/>
            <person name="Muller J."/>
            <person name="Pangilinan J."/>
            <person name="Patwardhan R.P."/>
            <person name="Pitluck S."/>
            <person name="Pritham E.J."/>
            <person name="Rechtsteiner A."/>
            <person name="Rho M."/>
            <person name="Rogozin I.B."/>
            <person name="Sakarya O."/>
            <person name="Salamov A."/>
            <person name="Schaack S."/>
            <person name="Shapiro H."/>
            <person name="Shiga Y."/>
            <person name="Skalitzky C."/>
            <person name="Smith Z."/>
            <person name="Souvorov A."/>
            <person name="Sung W."/>
            <person name="Tang Z."/>
            <person name="Tsuchiya D."/>
            <person name="Tu H."/>
            <person name="Vos H."/>
            <person name="Wang M."/>
            <person name="Wolf Y.I."/>
            <person name="Yamagata H."/>
            <person name="Yamada T."/>
            <person name="Ye Y."/>
            <person name="Shaw J.R."/>
            <person name="Andrews J."/>
            <person name="Crease T.J."/>
            <person name="Tang H."/>
            <person name="Lucas S.M."/>
            <person name="Robertson H.M."/>
            <person name="Bork P."/>
            <person name="Koonin E.V."/>
            <person name="Zdobnov E.M."/>
            <person name="Grigoriev I.V."/>
            <person name="Lynch M."/>
            <person name="Boore J.L."/>
        </authorList>
    </citation>
    <scope>NUCLEOTIDE SEQUENCE [LARGE SCALE GENOMIC DNA]</scope>
</reference>
<protein>
    <submittedName>
        <fullName evidence="1">Uncharacterized protein</fullName>
    </submittedName>
</protein>
<dbReference type="AlphaFoldDB" id="E9GI41"/>
<organism evidence="1 2">
    <name type="scientific">Daphnia pulex</name>
    <name type="common">Water flea</name>
    <dbReference type="NCBI Taxonomy" id="6669"/>
    <lineage>
        <taxon>Eukaryota</taxon>
        <taxon>Metazoa</taxon>
        <taxon>Ecdysozoa</taxon>
        <taxon>Arthropoda</taxon>
        <taxon>Crustacea</taxon>
        <taxon>Branchiopoda</taxon>
        <taxon>Diplostraca</taxon>
        <taxon>Cladocera</taxon>
        <taxon>Anomopoda</taxon>
        <taxon>Daphniidae</taxon>
        <taxon>Daphnia</taxon>
    </lineage>
</organism>
<sequence length="245" mass="27142">MIGLGGLTVLLHQTAVVDKCWPANPKFLIASACSINGTHGRVFPDDGVSKWESSVAMLDRLRCRLENETKFKDYKENGTIIFCGNVQVAARKIAQEIELQNCVVVSTQGASFYRIALCTSVHTPCCLADLRPEPATRITTRYSSAGIDLLSATNLSIFTWHFFQLEKLPMSDELGISSARFFNPLSPRVHPCECGCIHESEALFPIPPGGFNFSVDGCLAVFPRLKGRKNAFFLFEYFVALIVNR</sequence>
<dbReference type="KEGG" id="dpx:DAPPUDRAFT_102999"/>
<dbReference type="Proteomes" id="UP000000305">
    <property type="component" value="Unassembled WGS sequence"/>
</dbReference>
<dbReference type="HOGENOM" id="CLU_1134550_0_0_1"/>
<gene>
    <name evidence="1" type="ORF">DAPPUDRAFT_102999</name>
</gene>
<dbReference type="InParanoid" id="E9GI41"/>
<keyword evidence="2" id="KW-1185">Reference proteome</keyword>
<name>E9GI41_DAPPU</name>
<evidence type="ECO:0000313" key="1">
    <source>
        <dbReference type="EMBL" id="EFX80609.1"/>
    </source>
</evidence>
<accession>E9GI41</accession>